<organism evidence="2 3">
    <name type="scientific">Tulasnella calospora MUT 4182</name>
    <dbReference type="NCBI Taxonomy" id="1051891"/>
    <lineage>
        <taxon>Eukaryota</taxon>
        <taxon>Fungi</taxon>
        <taxon>Dikarya</taxon>
        <taxon>Basidiomycota</taxon>
        <taxon>Agaricomycotina</taxon>
        <taxon>Agaricomycetes</taxon>
        <taxon>Cantharellales</taxon>
        <taxon>Tulasnellaceae</taxon>
        <taxon>Tulasnella</taxon>
    </lineage>
</organism>
<evidence type="ECO:0000256" key="1">
    <source>
        <dbReference type="SAM" id="MobiDB-lite"/>
    </source>
</evidence>
<accession>A0A0C3QVP2</accession>
<dbReference type="InterPro" id="IPR053060">
    <property type="entry name" value="Cytokinesis_Signaling_Reg"/>
</dbReference>
<dbReference type="AlphaFoldDB" id="A0A0C3QVP2"/>
<feature type="region of interest" description="Disordered" evidence="1">
    <location>
        <begin position="335"/>
        <end position="605"/>
    </location>
</feature>
<feature type="compositionally biased region" description="Polar residues" evidence="1">
    <location>
        <begin position="631"/>
        <end position="644"/>
    </location>
</feature>
<dbReference type="PANTHER" id="PTHR36419">
    <property type="entry name" value="ARRESTIN FAMILY PROTEIN 1"/>
    <property type="match status" value="1"/>
</dbReference>
<feature type="compositionally biased region" description="Low complexity" evidence="1">
    <location>
        <begin position="620"/>
        <end position="630"/>
    </location>
</feature>
<reference evidence="2 3" key="1">
    <citation type="submission" date="2014-04" db="EMBL/GenBank/DDBJ databases">
        <authorList>
            <consortium name="DOE Joint Genome Institute"/>
            <person name="Kuo A."/>
            <person name="Girlanda M."/>
            <person name="Perotto S."/>
            <person name="Kohler A."/>
            <person name="Nagy L.G."/>
            <person name="Floudas D."/>
            <person name="Copeland A."/>
            <person name="Barry K.W."/>
            <person name="Cichocki N."/>
            <person name="Veneault-Fourrey C."/>
            <person name="LaButti K."/>
            <person name="Lindquist E.A."/>
            <person name="Lipzen A."/>
            <person name="Lundell T."/>
            <person name="Morin E."/>
            <person name="Murat C."/>
            <person name="Sun H."/>
            <person name="Tunlid A."/>
            <person name="Henrissat B."/>
            <person name="Grigoriev I.V."/>
            <person name="Hibbett D.S."/>
            <person name="Martin F."/>
            <person name="Nordberg H.P."/>
            <person name="Cantor M.N."/>
            <person name="Hua S.X."/>
        </authorList>
    </citation>
    <scope>NUCLEOTIDE SEQUENCE [LARGE SCALE GENOMIC DNA]</scope>
    <source>
        <strain evidence="2 3">MUT 4182</strain>
    </source>
</reference>
<feature type="compositionally biased region" description="Polar residues" evidence="1">
    <location>
        <begin position="415"/>
        <end position="432"/>
    </location>
</feature>
<feature type="compositionally biased region" description="Low complexity" evidence="1">
    <location>
        <begin position="579"/>
        <end position="591"/>
    </location>
</feature>
<dbReference type="GO" id="GO:0000935">
    <property type="term" value="C:division septum"/>
    <property type="evidence" value="ECO:0007669"/>
    <property type="project" value="TreeGrafter"/>
</dbReference>
<dbReference type="PANTHER" id="PTHR36419:SF1">
    <property type="entry name" value="RHO1 GEF LOCALIZING PROTEIN 1"/>
    <property type="match status" value="1"/>
</dbReference>
<feature type="compositionally biased region" description="Basic and acidic residues" evidence="1">
    <location>
        <begin position="545"/>
        <end position="566"/>
    </location>
</feature>
<feature type="compositionally biased region" description="Polar residues" evidence="1">
    <location>
        <begin position="868"/>
        <end position="878"/>
    </location>
</feature>
<feature type="region of interest" description="Disordered" evidence="1">
    <location>
        <begin position="735"/>
        <end position="754"/>
    </location>
</feature>
<feature type="compositionally biased region" description="Pro residues" evidence="1">
    <location>
        <begin position="1072"/>
        <end position="1082"/>
    </location>
</feature>
<name>A0A0C3QVP2_9AGAM</name>
<feature type="compositionally biased region" description="Low complexity" evidence="1">
    <location>
        <begin position="1019"/>
        <end position="1028"/>
    </location>
</feature>
<feature type="region of interest" description="Disordered" evidence="1">
    <location>
        <begin position="618"/>
        <end position="727"/>
    </location>
</feature>
<evidence type="ECO:0008006" key="4">
    <source>
        <dbReference type="Google" id="ProtNLM"/>
    </source>
</evidence>
<dbReference type="InterPro" id="IPR014752">
    <property type="entry name" value="Arrestin-like_C"/>
</dbReference>
<dbReference type="HOGENOM" id="CLU_006109_0_0_1"/>
<feature type="compositionally biased region" description="Pro residues" evidence="1">
    <location>
        <begin position="940"/>
        <end position="949"/>
    </location>
</feature>
<feature type="compositionally biased region" description="Pro residues" evidence="1">
    <location>
        <begin position="464"/>
        <end position="478"/>
    </location>
</feature>
<feature type="compositionally biased region" description="Basic and acidic residues" evidence="1">
    <location>
        <begin position="1042"/>
        <end position="1060"/>
    </location>
</feature>
<feature type="compositionally biased region" description="Pro residues" evidence="1">
    <location>
        <begin position="837"/>
        <end position="846"/>
    </location>
</feature>
<dbReference type="GO" id="GO:0000917">
    <property type="term" value="P:division septum assembly"/>
    <property type="evidence" value="ECO:0007669"/>
    <property type="project" value="TreeGrafter"/>
</dbReference>
<evidence type="ECO:0000313" key="3">
    <source>
        <dbReference type="Proteomes" id="UP000054248"/>
    </source>
</evidence>
<feature type="compositionally biased region" description="Polar residues" evidence="1">
    <location>
        <begin position="511"/>
        <end position="521"/>
    </location>
</feature>
<dbReference type="Gene3D" id="2.60.40.640">
    <property type="match status" value="1"/>
</dbReference>
<feature type="compositionally biased region" description="Pro residues" evidence="1">
    <location>
        <begin position="1126"/>
        <end position="1138"/>
    </location>
</feature>
<protein>
    <recommendedName>
        <fullName evidence="4">Arrestin C-terminal-like domain-containing protein</fullName>
    </recommendedName>
</protein>
<keyword evidence="3" id="KW-1185">Reference proteome</keyword>
<dbReference type="Proteomes" id="UP000054248">
    <property type="component" value="Unassembled WGS sequence"/>
</dbReference>
<feature type="compositionally biased region" description="Basic and acidic residues" evidence="1">
    <location>
        <begin position="667"/>
        <end position="687"/>
    </location>
</feature>
<feature type="compositionally biased region" description="Polar residues" evidence="1">
    <location>
        <begin position="454"/>
        <end position="463"/>
    </location>
</feature>
<gene>
    <name evidence="2" type="ORF">M407DRAFT_211410</name>
</gene>
<proteinExistence type="predicted"/>
<dbReference type="OrthoDB" id="4001642at2759"/>
<evidence type="ECO:0000313" key="2">
    <source>
        <dbReference type="EMBL" id="KIO32759.1"/>
    </source>
</evidence>
<reference evidence="3" key="2">
    <citation type="submission" date="2015-01" db="EMBL/GenBank/DDBJ databases">
        <title>Evolutionary Origins and Diversification of the Mycorrhizal Mutualists.</title>
        <authorList>
            <consortium name="DOE Joint Genome Institute"/>
            <consortium name="Mycorrhizal Genomics Consortium"/>
            <person name="Kohler A."/>
            <person name="Kuo A."/>
            <person name="Nagy L.G."/>
            <person name="Floudas D."/>
            <person name="Copeland A."/>
            <person name="Barry K.W."/>
            <person name="Cichocki N."/>
            <person name="Veneault-Fourrey C."/>
            <person name="LaButti K."/>
            <person name="Lindquist E.A."/>
            <person name="Lipzen A."/>
            <person name="Lundell T."/>
            <person name="Morin E."/>
            <person name="Murat C."/>
            <person name="Riley R."/>
            <person name="Ohm R."/>
            <person name="Sun H."/>
            <person name="Tunlid A."/>
            <person name="Henrissat B."/>
            <person name="Grigoriev I.V."/>
            <person name="Hibbett D.S."/>
            <person name="Martin F."/>
        </authorList>
    </citation>
    <scope>NUCLEOTIDE SEQUENCE [LARGE SCALE GENOMIC DNA]</scope>
    <source>
        <strain evidence="3">MUT 4182</strain>
    </source>
</reference>
<dbReference type="EMBL" id="KN822952">
    <property type="protein sequence ID" value="KIO32759.1"/>
    <property type="molecule type" value="Genomic_DNA"/>
</dbReference>
<feature type="region of interest" description="Disordered" evidence="1">
    <location>
        <begin position="813"/>
        <end position="1138"/>
    </location>
</feature>
<feature type="compositionally biased region" description="Pro residues" evidence="1">
    <location>
        <begin position="957"/>
        <end position="974"/>
    </location>
</feature>
<feature type="compositionally biased region" description="Basic and acidic residues" evidence="1">
    <location>
        <begin position="850"/>
        <end position="860"/>
    </location>
</feature>
<sequence length="1138" mass="121330">MASTSIIFLRPPPNVEFVQGFPGIPSHLPERPPATVRGVVELRPSGSSVKAKWVRIELRKLETLPGGGQSNTYVDFVGESPVTLWQAKNEWDEIRSQDLSFQIRVPESIPPSLALERSAGIKYELVASMLTKGKKGLLRREATPTVTASCQIVIDKHELHSAWPMYARPESRSKILDGYTLTVNRTHQAYGPGDRIAVQTLVKNDTAQVNQVRYYEFSLREHVMYKPAGNQNGTRKMMTQPQTRTRAIVEQRIPITMASPLHPGMQAKAELSLQVPFNQTTTTVSFAHRIEVQFVIHVRAVLATGLQLFLDLPITMSNWTRAQSIDVVRRIGPAGTLSNPGGVPGPVTTPPAGFEQHPMASPPQGNPQPQMGWPPNGAADPNYFNSRPVTVGAPPNGMAPSPSGDFVGGWAAGNPSMSATMSGPQQPHSEYTSEFGGLPAGTAQRPMTFAGVPNNFTPQGTFQPSPPNVPPLPPPHNGPSPVNGINGNNLPEEGNDPIPRRRPLTGGSGGNPNPQRFTIVNLSAADHADLPPNAFPPANGPKYMSAEEEKRRLREAMDKVDREGVRKTPKPSPTPPPAASGSSGPSSGPPKQWLSAEEEKARLRQQQELFEAARVRAEQLQRAAAQEEFASSSMGLQEQASFASPTPPPAVGGSSSAQPAGKWLTAAEEKEQARRFREAQEAAERNQRLGYMVASPTGPSANGPHVWAPERPTGSGPSPPPQGISAGKALYQSAMASMRQSTLPPGPANGYYPSAAEEKEALRYKRAMESASRTQVDAYGNEAAPVPYEALFPSGPSGPSAVPIAPPIAPVLPLNVTRSRSPPNQERDAYVDNPSYASPPPPPPEARPLNAREEKERMRQLYEAQDSAARQPNGTTVNGAPLAPPPHSLLNGSTSPASRSPAPTPTPPAPSNSQPLTAAQEKAMLRARYAAEDAAQNGSGPPPLPPPPRSATASSLPPLPPPPVDMHQSPPPPDFSSSDREMPLPPSFPSATKRLTAAEEKAQLRAKYAAEDTGDSNASSPPSSYFSRPPLPTPNGHAHGNHGGDDDGDGKPEYLRRDPTISRGKRRATDDIPPPPPLPQKPPTGGNEASAPATGTPTSGSDGAFIDVRPFSPFTLEYDYSSLGGVPPPPPLPPKPIS</sequence>